<gene>
    <name evidence="5" type="ORF">GCK32_019022</name>
</gene>
<accession>A0AAN8EQR3</accession>
<comment type="caution">
    <text evidence="5">The sequence shown here is derived from an EMBL/GenBank/DDBJ whole genome shotgun (WGS) entry which is preliminary data.</text>
</comment>
<name>A0AAN8EQR3_TRICO</name>
<feature type="region of interest" description="Disordered" evidence="2">
    <location>
        <begin position="163"/>
        <end position="188"/>
    </location>
</feature>
<keyword evidence="6" id="KW-1185">Reference proteome</keyword>
<feature type="signal peptide" evidence="3">
    <location>
        <begin position="1"/>
        <end position="16"/>
    </location>
</feature>
<dbReference type="InterPro" id="IPR003677">
    <property type="entry name" value="ANIS5_cation-bd"/>
</dbReference>
<feature type="chain" id="PRO_5042988104" evidence="3">
    <location>
        <begin position="17"/>
        <end position="188"/>
    </location>
</feature>
<feature type="domain" description="SXP/RAL-2 family protein Ani s 5-like cation-binding" evidence="4">
    <location>
        <begin position="44"/>
        <end position="147"/>
    </location>
</feature>
<feature type="coiled-coil region" evidence="1">
    <location>
        <begin position="73"/>
        <end position="111"/>
    </location>
</feature>
<dbReference type="EMBL" id="WIXE01023862">
    <property type="protein sequence ID" value="KAK5966126.1"/>
    <property type="molecule type" value="Genomic_DNA"/>
</dbReference>
<dbReference type="AlphaFoldDB" id="A0AAN8EQR3"/>
<keyword evidence="1" id="KW-0175">Coiled coil</keyword>
<dbReference type="Pfam" id="PF02520">
    <property type="entry name" value="ANIS5_cation-bd"/>
    <property type="match status" value="1"/>
</dbReference>
<evidence type="ECO:0000256" key="2">
    <source>
        <dbReference type="SAM" id="MobiDB-lite"/>
    </source>
</evidence>
<evidence type="ECO:0000259" key="4">
    <source>
        <dbReference type="Pfam" id="PF02520"/>
    </source>
</evidence>
<reference evidence="5 6" key="1">
    <citation type="submission" date="2019-10" db="EMBL/GenBank/DDBJ databases">
        <title>Assembly and Annotation for the nematode Trichostrongylus colubriformis.</title>
        <authorList>
            <person name="Martin J."/>
        </authorList>
    </citation>
    <scope>NUCLEOTIDE SEQUENCE [LARGE SCALE GENOMIC DNA]</scope>
    <source>
        <strain evidence="5">G859</strain>
        <tissue evidence="5">Whole worm</tissue>
    </source>
</reference>
<evidence type="ECO:0000313" key="6">
    <source>
        <dbReference type="Proteomes" id="UP001331761"/>
    </source>
</evidence>
<evidence type="ECO:0000256" key="3">
    <source>
        <dbReference type="SAM" id="SignalP"/>
    </source>
</evidence>
<dbReference type="PANTHER" id="PTHR21593">
    <property type="entry name" value="PRION-LIKE- Q/N-RICH -DOMAIN-BEARING PROTEIN PROTEIN"/>
    <property type="match status" value="1"/>
</dbReference>
<evidence type="ECO:0000313" key="5">
    <source>
        <dbReference type="EMBL" id="KAK5966126.1"/>
    </source>
</evidence>
<sequence length="188" mass="21256">MNTIICIVVLAGVVLSAPGGMSGIGRGNHKNPLLPPFLQNVSREARREYFKIILSKNETIAQQKEEALEWAKKYDVEDEMKEYNQNVTNIKKELKKNVTELIEALPSALEDFSKVLENDDQTHSEMKQALKKLISEKPKEYSVLFYALGKEIFSGHPREIRNLIGGQGRNETSDESQGSTKEDSEEMN</sequence>
<dbReference type="PANTHER" id="PTHR21593:SF36">
    <property type="entry name" value="DUF148 DOMAIN-CONTAINING PROTEIN-RELATED"/>
    <property type="match status" value="1"/>
</dbReference>
<keyword evidence="3" id="KW-0732">Signal</keyword>
<proteinExistence type="predicted"/>
<evidence type="ECO:0000256" key="1">
    <source>
        <dbReference type="SAM" id="Coils"/>
    </source>
</evidence>
<dbReference type="Proteomes" id="UP001331761">
    <property type="component" value="Unassembled WGS sequence"/>
</dbReference>
<protein>
    <submittedName>
        <fullName evidence="5">DUF148 domain-containing protein</fullName>
    </submittedName>
</protein>
<organism evidence="5 6">
    <name type="scientific">Trichostrongylus colubriformis</name>
    <name type="common">Black scour worm</name>
    <dbReference type="NCBI Taxonomy" id="6319"/>
    <lineage>
        <taxon>Eukaryota</taxon>
        <taxon>Metazoa</taxon>
        <taxon>Ecdysozoa</taxon>
        <taxon>Nematoda</taxon>
        <taxon>Chromadorea</taxon>
        <taxon>Rhabditida</taxon>
        <taxon>Rhabditina</taxon>
        <taxon>Rhabditomorpha</taxon>
        <taxon>Strongyloidea</taxon>
        <taxon>Trichostrongylidae</taxon>
        <taxon>Trichostrongylus</taxon>
    </lineage>
</organism>
<dbReference type="InterPro" id="IPR052823">
    <property type="entry name" value="SXP/RAL-2_related"/>
</dbReference>